<dbReference type="GO" id="GO:0051087">
    <property type="term" value="F:protein-folding chaperone binding"/>
    <property type="evidence" value="ECO:0007669"/>
    <property type="project" value="InterPro"/>
</dbReference>
<dbReference type="PROSITE" id="PS51035">
    <property type="entry name" value="BAG"/>
    <property type="match status" value="1"/>
</dbReference>
<dbReference type="GO" id="GO:0005634">
    <property type="term" value="C:nucleus"/>
    <property type="evidence" value="ECO:0007669"/>
    <property type="project" value="TreeGrafter"/>
</dbReference>
<dbReference type="PANTHER" id="PTHR12329">
    <property type="entry name" value="BCL2-ASSOCIATED ATHANOGENE"/>
    <property type="match status" value="1"/>
</dbReference>
<dbReference type="InterPro" id="IPR036533">
    <property type="entry name" value="BAG_dom_sf"/>
</dbReference>
<dbReference type="EMBL" id="JAULSW010000009">
    <property type="protein sequence ID" value="KAK3370476.1"/>
    <property type="molecule type" value="Genomic_DNA"/>
</dbReference>
<keyword evidence="1" id="KW-0143">Chaperone</keyword>
<dbReference type="SMART" id="SM00264">
    <property type="entry name" value="BAG"/>
    <property type="match status" value="1"/>
</dbReference>
<feature type="compositionally biased region" description="Pro residues" evidence="2">
    <location>
        <begin position="386"/>
        <end position="395"/>
    </location>
</feature>
<evidence type="ECO:0000259" key="4">
    <source>
        <dbReference type="PROSITE" id="PS51035"/>
    </source>
</evidence>
<dbReference type="AlphaFoldDB" id="A0AAE0K5K5"/>
<gene>
    <name evidence="5" type="ORF">B0H63DRAFT_497408</name>
</gene>
<dbReference type="InterPro" id="IPR003103">
    <property type="entry name" value="BAG_domain"/>
</dbReference>
<feature type="compositionally biased region" description="Basic and acidic residues" evidence="2">
    <location>
        <begin position="339"/>
        <end position="349"/>
    </location>
</feature>
<proteinExistence type="predicted"/>
<dbReference type="Gene3D" id="1.20.58.120">
    <property type="entry name" value="BAG domain"/>
    <property type="match status" value="1"/>
</dbReference>
<evidence type="ECO:0000313" key="6">
    <source>
        <dbReference type="Proteomes" id="UP001285441"/>
    </source>
</evidence>
<dbReference type="CDD" id="cd17039">
    <property type="entry name" value="Ubl_ubiquitin_like"/>
    <property type="match status" value="1"/>
</dbReference>
<evidence type="ECO:0000256" key="1">
    <source>
        <dbReference type="ARBA" id="ARBA00023186"/>
    </source>
</evidence>
<dbReference type="Gene3D" id="3.10.20.90">
    <property type="entry name" value="Phosphatidylinositol 3-kinase Catalytic Subunit, Chain A, domain 1"/>
    <property type="match status" value="1"/>
</dbReference>
<dbReference type="PANTHER" id="PTHR12329:SF16">
    <property type="entry name" value="BAG FAMILY MOLECULAR CHAPERONE REGULATOR 1"/>
    <property type="match status" value="1"/>
</dbReference>
<protein>
    <recommendedName>
        <fullName evidence="7">BAG domain-containing protein</fullName>
    </recommendedName>
</protein>
<dbReference type="InterPro" id="IPR039773">
    <property type="entry name" value="BAG_chaperone_regulator"/>
</dbReference>
<dbReference type="SUPFAM" id="SSF63491">
    <property type="entry name" value="BAG domain"/>
    <property type="match status" value="1"/>
</dbReference>
<dbReference type="GO" id="GO:0050821">
    <property type="term" value="P:protein stabilization"/>
    <property type="evidence" value="ECO:0007669"/>
    <property type="project" value="TreeGrafter"/>
</dbReference>
<feature type="compositionally biased region" description="Low complexity" evidence="2">
    <location>
        <begin position="301"/>
        <end position="319"/>
    </location>
</feature>
<dbReference type="InterPro" id="IPR000626">
    <property type="entry name" value="Ubiquitin-like_dom"/>
</dbReference>
<accession>A0AAE0K5K5</accession>
<dbReference type="Pfam" id="PF02179">
    <property type="entry name" value="BAG"/>
    <property type="match status" value="1"/>
</dbReference>
<reference evidence="5" key="2">
    <citation type="submission" date="2023-06" db="EMBL/GenBank/DDBJ databases">
        <authorList>
            <consortium name="Lawrence Berkeley National Laboratory"/>
            <person name="Haridas S."/>
            <person name="Hensen N."/>
            <person name="Bonometti L."/>
            <person name="Westerberg I."/>
            <person name="Brannstrom I.O."/>
            <person name="Guillou S."/>
            <person name="Cros-Aarteil S."/>
            <person name="Calhoun S."/>
            <person name="Kuo A."/>
            <person name="Mondo S."/>
            <person name="Pangilinan J."/>
            <person name="Riley R."/>
            <person name="LaButti K."/>
            <person name="Andreopoulos B."/>
            <person name="Lipzen A."/>
            <person name="Chen C."/>
            <person name="Yanf M."/>
            <person name="Daum C."/>
            <person name="Ng V."/>
            <person name="Clum A."/>
            <person name="Steindorff A."/>
            <person name="Ohm R."/>
            <person name="Martin F."/>
            <person name="Silar P."/>
            <person name="Natvig D."/>
            <person name="Lalanne C."/>
            <person name="Gautier V."/>
            <person name="Ament-velasquez S.L."/>
            <person name="Kruys A."/>
            <person name="Hutchinson M.I."/>
            <person name="Powell A.J."/>
            <person name="Barry K."/>
            <person name="Miller A.N."/>
            <person name="Grigoriev I.V."/>
            <person name="Debuchy R."/>
            <person name="Gladieux P."/>
            <person name="Thoren M.H."/>
            <person name="Johannesson H."/>
        </authorList>
    </citation>
    <scope>NUCLEOTIDE SEQUENCE</scope>
    <source>
        <strain evidence="5">CBS 232.78</strain>
    </source>
</reference>
<evidence type="ECO:0000256" key="2">
    <source>
        <dbReference type="SAM" id="MobiDB-lite"/>
    </source>
</evidence>
<feature type="compositionally biased region" description="Basic and acidic residues" evidence="2">
    <location>
        <begin position="320"/>
        <end position="330"/>
    </location>
</feature>
<feature type="domain" description="Ubiquitin-like" evidence="3">
    <location>
        <begin position="247"/>
        <end position="304"/>
    </location>
</feature>
<name>A0AAE0K5K5_9PEZI</name>
<evidence type="ECO:0000259" key="3">
    <source>
        <dbReference type="PROSITE" id="PS50053"/>
    </source>
</evidence>
<dbReference type="GO" id="GO:0016020">
    <property type="term" value="C:membrane"/>
    <property type="evidence" value="ECO:0007669"/>
    <property type="project" value="TreeGrafter"/>
</dbReference>
<dbReference type="SUPFAM" id="SSF54236">
    <property type="entry name" value="Ubiquitin-like"/>
    <property type="match status" value="1"/>
</dbReference>
<evidence type="ECO:0008006" key="7">
    <source>
        <dbReference type="Google" id="ProtNLM"/>
    </source>
</evidence>
<dbReference type="Proteomes" id="UP001285441">
    <property type="component" value="Unassembled WGS sequence"/>
</dbReference>
<dbReference type="Pfam" id="PF00240">
    <property type="entry name" value="ubiquitin"/>
    <property type="match status" value="1"/>
</dbReference>
<sequence>MFALPVPKGWGRFCAFRLCAATDNTYMSNIAYPIKRPPPIVKVASGSGFGASSGASFANLTSSLLRIPASLQPYLDSTAEHLSGATNYLQSATGLSPTVLYTTAAGAVLLLGAIPAVTARSTQNKNNKTTEAKGGKMSRYGWSTRGGLSPFNSTLGHGDVPDVTEEDFSYITSEDLQNHGVDVNRPYGSHYSHAPDRFASSVPMPASPRYHHEQAQPEDDVMLIKHRGVTYPEHFPAFSIGDGKLLVSDVKERARLILMIPDHQAKYMQLLYKGRQLKDNNMPIREYGVKDNSEVMVVISEPGESSGESSVSEEIVVVGRDGRDNYDPARKSRKKRRGRRDDNEDRSPRESGASLTLEVPRPDERRRAPSRVRTNSPRRQERQPQEPAPPTPEPAGPRASATTFPAAPGSAMDKMNKIATHFDSELRPQCLTFVANPPQDPKTRNREHLKLSEIVMQHVLLKLDEVDTAGDNAARARRKDLVKEVQGTLKKMDDASK</sequence>
<organism evidence="5 6">
    <name type="scientific">Podospora didyma</name>
    <dbReference type="NCBI Taxonomy" id="330526"/>
    <lineage>
        <taxon>Eukaryota</taxon>
        <taxon>Fungi</taxon>
        <taxon>Dikarya</taxon>
        <taxon>Ascomycota</taxon>
        <taxon>Pezizomycotina</taxon>
        <taxon>Sordariomycetes</taxon>
        <taxon>Sordariomycetidae</taxon>
        <taxon>Sordariales</taxon>
        <taxon>Podosporaceae</taxon>
        <taxon>Podospora</taxon>
    </lineage>
</organism>
<keyword evidence="6" id="KW-1185">Reference proteome</keyword>
<dbReference type="GO" id="GO:0000774">
    <property type="term" value="F:adenyl-nucleotide exchange factor activity"/>
    <property type="evidence" value="ECO:0007669"/>
    <property type="project" value="TreeGrafter"/>
</dbReference>
<feature type="region of interest" description="Disordered" evidence="2">
    <location>
        <begin position="301"/>
        <end position="411"/>
    </location>
</feature>
<feature type="domain" description="BAG" evidence="4">
    <location>
        <begin position="433"/>
        <end position="496"/>
    </location>
</feature>
<evidence type="ECO:0000313" key="5">
    <source>
        <dbReference type="EMBL" id="KAK3370476.1"/>
    </source>
</evidence>
<dbReference type="GO" id="GO:0005829">
    <property type="term" value="C:cytosol"/>
    <property type="evidence" value="ECO:0007669"/>
    <property type="project" value="TreeGrafter"/>
</dbReference>
<dbReference type="InterPro" id="IPR029071">
    <property type="entry name" value="Ubiquitin-like_domsf"/>
</dbReference>
<comment type="caution">
    <text evidence="5">The sequence shown here is derived from an EMBL/GenBank/DDBJ whole genome shotgun (WGS) entry which is preliminary data.</text>
</comment>
<reference evidence="5" key="1">
    <citation type="journal article" date="2023" name="Mol. Phylogenet. Evol.">
        <title>Genome-scale phylogeny and comparative genomics of the fungal order Sordariales.</title>
        <authorList>
            <person name="Hensen N."/>
            <person name="Bonometti L."/>
            <person name="Westerberg I."/>
            <person name="Brannstrom I.O."/>
            <person name="Guillou S."/>
            <person name="Cros-Aarteil S."/>
            <person name="Calhoun S."/>
            <person name="Haridas S."/>
            <person name="Kuo A."/>
            <person name="Mondo S."/>
            <person name="Pangilinan J."/>
            <person name="Riley R."/>
            <person name="LaButti K."/>
            <person name="Andreopoulos B."/>
            <person name="Lipzen A."/>
            <person name="Chen C."/>
            <person name="Yan M."/>
            <person name="Daum C."/>
            <person name="Ng V."/>
            <person name="Clum A."/>
            <person name="Steindorff A."/>
            <person name="Ohm R.A."/>
            <person name="Martin F."/>
            <person name="Silar P."/>
            <person name="Natvig D.O."/>
            <person name="Lalanne C."/>
            <person name="Gautier V."/>
            <person name="Ament-Velasquez S.L."/>
            <person name="Kruys A."/>
            <person name="Hutchinson M.I."/>
            <person name="Powell A.J."/>
            <person name="Barry K."/>
            <person name="Miller A.N."/>
            <person name="Grigoriev I.V."/>
            <person name="Debuchy R."/>
            <person name="Gladieux P."/>
            <person name="Hiltunen Thoren M."/>
            <person name="Johannesson H."/>
        </authorList>
    </citation>
    <scope>NUCLEOTIDE SEQUENCE</scope>
    <source>
        <strain evidence="5">CBS 232.78</strain>
    </source>
</reference>
<dbReference type="PROSITE" id="PS50053">
    <property type="entry name" value="UBIQUITIN_2"/>
    <property type="match status" value="1"/>
</dbReference>